<dbReference type="AlphaFoldDB" id="A0A4C1V940"/>
<organism evidence="1 2">
    <name type="scientific">Eumeta variegata</name>
    <name type="common">Bagworm moth</name>
    <name type="synonym">Eumeta japonica</name>
    <dbReference type="NCBI Taxonomy" id="151549"/>
    <lineage>
        <taxon>Eukaryota</taxon>
        <taxon>Metazoa</taxon>
        <taxon>Ecdysozoa</taxon>
        <taxon>Arthropoda</taxon>
        <taxon>Hexapoda</taxon>
        <taxon>Insecta</taxon>
        <taxon>Pterygota</taxon>
        <taxon>Neoptera</taxon>
        <taxon>Endopterygota</taxon>
        <taxon>Lepidoptera</taxon>
        <taxon>Glossata</taxon>
        <taxon>Ditrysia</taxon>
        <taxon>Tineoidea</taxon>
        <taxon>Psychidae</taxon>
        <taxon>Oiketicinae</taxon>
        <taxon>Eumeta</taxon>
    </lineage>
</organism>
<proteinExistence type="predicted"/>
<gene>
    <name evidence="1" type="ORF">EVAR_94848_1</name>
</gene>
<protein>
    <submittedName>
        <fullName evidence="1">Uncharacterized protein</fullName>
    </submittedName>
</protein>
<name>A0A4C1V940_EUMVA</name>
<evidence type="ECO:0000313" key="1">
    <source>
        <dbReference type="EMBL" id="GBP35398.1"/>
    </source>
</evidence>
<evidence type="ECO:0000313" key="2">
    <source>
        <dbReference type="Proteomes" id="UP000299102"/>
    </source>
</evidence>
<comment type="caution">
    <text evidence="1">The sequence shown here is derived from an EMBL/GenBank/DDBJ whole genome shotgun (WGS) entry which is preliminary data.</text>
</comment>
<keyword evidence="2" id="KW-1185">Reference proteome</keyword>
<sequence>MLLSWNSIITLPNVAGRHVGEPTARNMPYGRYLKGSPRHTMSRHRHGSGPFNLPGSEMAGWSGGVLDPSEVLNYERTTARLWPLDRITSVLLEVYPVLSRHLAAFSFTPQDSLSDPTTVLSEHVVSSSDDDELVWRLLLPLMVLTTDQSAPARGRRAATKSTGVLYPISNSPYVRTLWISSKAGFSEIVCQEFRNNDPFVGRLAGVLEYLLRPVVSGSGCRSLKGKGQRLGLAANHFVDTVRAWRPVVLRTLTVLRAPTVSPCRTGRFSGGGVKAEGLRHGSHKLFRRFLVRSVNLSNAAESRTSLSPPAAASLQTCQCVCIFSSHQPCRPKITTEQKQEL</sequence>
<dbReference type="Proteomes" id="UP000299102">
    <property type="component" value="Unassembled WGS sequence"/>
</dbReference>
<dbReference type="EMBL" id="BGZK01000303">
    <property type="protein sequence ID" value="GBP35398.1"/>
    <property type="molecule type" value="Genomic_DNA"/>
</dbReference>
<reference evidence="1 2" key="1">
    <citation type="journal article" date="2019" name="Commun. Biol.">
        <title>The bagworm genome reveals a unique fibroin gene that provides high tensile strength.</title>
        <authorList>
            <person name="Kono N."/>
            <person name="Nakamura H."/>
            <person name="Ohtoshi R."/>
            <person name="Tomita M."/>
            <person name="Numata K."/>
            <person name="Arakawa K."/>
        </authorList>
    </citation>
    <scope>NUCLEOTIDE SEQUENCE [LARGE SCALE GENOMIC DNA]</scope>
</reference>
<accession>A0A4C1V940</accession>